<evidence type="ECO:0000313" key="3">
    <source>
        <dbReference type="Proteomes" id="UP000054560"/>
    </source>
</evidence>
<gene>
    <name evidence="2" type="ORF">SARC_16500</name>
</gene>
<dbReference type="GO" id="GO:0000462">
    <property type="term" value="P:maturation of SSU-rRNA from tricistronic rRNA transcript (SSU-rRNA, 5.8S rRNA, LSU-rRNA)"/>
    <property type="evidence" value="ECO:0007669"/>
    <property type="project" value="TreeGrafter"/>
</dbReference>
<feature type="non-terminal residue" evidence="2">
    <location>
        <position position="1"/>
    </location>
</feature>
<dbReference type="GO" id="GO:0034511">
    <property type="term" value="F:U3 snoRNA binding"/>
    <property type="evidence" value="ECO:0007669"/>
    <property type="project" value="InterPro"/>
</dbReference>
<dbReference type="EMBL" id="KQ249823">
    <property type="protein sequence ID" value="KNC70966.1"/>
    <property type="molecule type" value="Genomic_DNA"/>
</dbReference>
<dbReference type="AlphaFoldDB" id="A0A0L0F2X0"/>
<keyword evidence="3" id="KW-1185">Reference proteome</keyword>
<dbReference type="PANTHER" id="PTHR12933">
    <property type="entry name" value="ORF PROTEIN-RELATED"/>
    <property type="match status" value="1"/>
</dbReference>
<dbReference type="STRING" id="667725.A0A0L0F2X0"/>
<organism evidence="2 3">
    <name type="scientific">Sphaeroforma arctica JP610</name>
    <dbReference type="NCBI Taxonomy" id="667725"/>
    <lineage>
        <taxon>Eukaryota</taxon>
        <taxon>Ichthyosporea</taxon>
        <taxon>Ichthyophonida</taxon>
        <taxon>Sphaeroforma</taxon>
    </lineage>
</organism>
<dbReference type="RefSeq" id="XP_014144868.1">
    <property type="nucleotide sequence ID" value="XM_014289393.1"/>
</dbReference>
<dbReference type="OrthoDB" id="10264378at2759"/>
<dbReference type="eggNOG" id="KOG2340">
    <property type="taxonomic scope" value="Eukaryota"/>
</dbReference>
<feature type="domain" description="UTP25 C-terminal" evidence="1">
    <location>
        <begin position="1"/>
        <end position="103"/>
    </location>
</feature>
<reference evidence="2 3" key="1">
    <citation type="submission" date="2011-02" db="EMBL/GenBank/DDBJ databases">
        <title>The Genome Sequence of Sphaeroforma arctica JP610.</title>
        <authorList>
            <consortium name="The Broad Institute Genome Sequencing Platform"/>
            <person name="Russ C."/>
            <person name="Cuomo C."/>
            <person name="Young S.K."/>
            <person name="Zeng Q."/>
            <person name="Gargeya S."/>
            <person name="Alvarado L."/>
            <person name="Berlin A."/>
            <person name="Chapman S.B."/>
            <person name="Chen Z."/>
            <person name="Freedman E."/>
            <person name="Gellesch M."/>
            <person name="Goldberg J."/>
            <person name="Griggs A."/>
            <person name="Gujja S."/>
            <person name="Heilman E."/>
            <person name="Heiman D."/>
            <person name="Howarth C."/>
            <person name="Mehta T."/>
            <person name="Neiman D."/>
            <person name="Pearson M."/>
            <person name="Roberts A."/>
            <person name="Saif S."/>
            <person name="Shea T."/>
            <person name="Shenoy N."/>
            <person name="Sisk P."/>
            <person name="Stolte C."/>
            <person name="Sykes S."/>
            <person name="White J."/>
            <person name="Yandava C."/>
            <person name="Burger G."/>
            <person name="Gray M.W."/>
            <person name="Holland P.W.H."/>
            <person name="King N."/>
            <person name="Lang F.B.F."/>
            <person name="Roger A.J."/>
            <person name="Ruiz-Trillo I."/>
            <person name="Haas B."/>
            <person name="Nusbaum C."/>
            <person name="Birren B."/>
        </authorList>
    </citation>
    <scope>NUCLEOTIDE SEQUENCE [LARGE SCALE GENOMIC DNA]</scope>
    <source>
        <strain evidence="2 3">JP610</strain>
    </source>
</reference>
<dbReference type="GeneID" id="25917004"/>
<sequence>YTANKDISRSRTLFYHGRRQFMLTTERFYFYRRYRIRGMHNIVFYDPPTNPLFYPELINTMEPEVDASVTVLYTKFDGSRLERLVNKTRATTLITSPKTEFMFY</sequence>
<dbReference type="GO" id="GO:0019843">
    <property type="term" value="F:rRNA binding"/>
    <property type="evidence" value="ECO:0007669"/>
    <property type="project" value="TreeGrafter"/>
</dbReference>
<accession>A0A0L0F2X0</accession>
<name>A0A0L0F2X0_9EUKA</name>
<evidence type="ECO:0000259" key="1">
    <source>
        <dbReference type="Pfam" id="PF06862"/>
    </source>
</evidence>
<dbReference type="InterPro" id="IPR053939">
    <property type="entry name" value="UTP25_C"/>
</dbReference>
<evidence type="ECO:0000313" key="2">
    <source>
        <dbReference type="EMBL" id="KNC70966.1"/>
    </source>
</evidence>
<proteinExistence type="predicted"/>
<dbReference type="GO" id="GO:0032040">
    <property type="term" value="C:small-subunit processome"/>
    <property type="evidence" value="ECO:0007669"/>
    <property type="project" value="TreeGrafter"/>
</dbReference>
<dbReference type="Proteomes" id="UP000054560">
    <property type="component" value="Unassembled WGS sequence"/>
</dbReference>
<dbReference type="Pfam" id="PF06862">
    <property type="entry name" value="Utp25_C"/>
    <property type="match status" value="1"/>
</dbReference>
<protein>
    <recommendedName>
        <fullName evidence="1">UTP25 C-terminal domain-containing protein</fullName>
    </recommendedName>
</protein>
<dbReference type="PANTHER" id="PTHR12933:SF0">
    <property type="entry name" value="U3 SMALL NUCLEOLAR RNA-ASSOCIATED PROTEIN 25 HOMOLOG"/>
    <property type="match status" value="1"/>
</dbReference>
<dbReference type="InterPro" id="IPR010678">
    <property type="entry name" value="UTP25"/>
</dbReference>